<keyword evidence="1" id="KW-0175">Coiled coil</keyword>
<feature type="coiled-coil region" evidence="1">
    <location>
        <begin position="469"/>
        <end position="496"/>
    </location>
</feature>
<dbReference type="EMBL" id="CAJJDN010000071">
    <property type="protein sequence ID" value="CAD8098845.1"/>
    <property type="molecule type" value="Genomic_DNA"/>
</dbReference>
<evidence type="ECO:0000256" key="1">
    <source>
        <dbReference type="SAM" id="Coils"/>
    </source>
</evidence>
<feature type="region of interest" description="Disordered" evidence="2">
    <location>
        <begin position="608"/>
        <end position="629"/>
    </location>
</feature>
<gene>
    <name evidence="3" type="ORF">PSON_ATCC_30995.1.T0710013</name>
</gene>
<protein>
    <submittedName>
        <fullName evidence="3">Uncharacterized protein</fullName>
    </submittedName>
</protein>
<evidence type="ECO:0000313" key="3">
    <source>
        <dbReference type="EMBL" id="CAD8098845.1"/>
    </source>
</evidence>
<keyword evidence="4" id="KW-1185">Reference proteome</keyword>
<accession>A0A8S1P7E1</accession>
<comment type="caution">
    <text evidence="3">The sequence shown here is derived from an EMBL/GenBank/DDBJ whole genome shotgun (WGS) entry which is preliminary data.</text>
</comment>
<feature type="compositionally biased region" description="Polar residues" evidence="2">
    <location>
        <begin position="614"/>
        <end position="629"/>
    </location>
</feature>
<sequence>MQFKQINSEEFNEQKALDYLELKNQSLQQTLLEDPKIARYLDFADYLLSYHFQQTIHKKAHERLLVEMFNTDYILSKLYGLELHKIKEYFVKFGNKIKIPGFVLLLLKLIQFQLEEVPYMINGLRELAEKIAQNGIITFEQFVAYYMSCSENDEQDNIQHAYYKITESKTQDTMYHKHEIQKAIYTRSIQKIALLEENQPQIYLLGTDFQIHKEIKLDNHDTHYIILDFDFAENIKEFCCSLSNNHILFLSFMDQLHNNKLVQCEYLLTKIQYLQMLDHWGSVTTNQQLILWHPKTHQQTRVPIQLQGGKIQSIIELSKNEMICLQTDLKRVHIFNPKFEQLIVIQDSLLIQTFIFYEAGQCFYSINFTHKIQKWLIEENGVDYTKDKTIQICKPEYTVLAIGFVQDLLVTYDSSNQIRVFDTEDFRKLTTYKKILKPTNHMKIIEINKYQFIIVGNRISSFEIQVRIEEKQLSNKDELEQHNDDFETQMKSTKLLMSQILKNQPQVVNFRGTKHQDQIESILEQIKGAKSQLLPKIKVKEAHHYTELPDEYIRDKIEEIEKNIYANKLLKDRIHQATEPFLEQQPDPIDPKILQKLQPLQQGFQKIDHKHNQSEQNASKIQSVRQLQNNSKAKKKLDILNFDLQEKSIRMKIDPLLDTDTNFLFKQLKDDYLNVQSKKSTKTQSLCYESRYEYQTQRGKLKKQLFSTQYKTKGQKIKTIQSIQPTNQTMNQTSVLSRTTRNSRNTTNQFYQLQKNDQPPPIPLECIPQMEKVKLFYNEAVKAMNYLKEQNQFLCFDS</sequence>
<name>A0A8S1P7E1_9CILI</name>
<proteinExistence type="predicted"/>
<dbReference type="AlphaFoldDB" id="A0A8S1P7E1"/>
<organism evidence="3 4">
    <name type="scientific">Paramecium sonneborni</name>
    <dbReference type="NCBI Taxonomy" id="65129"/>
    <lineage>
        <taxon>Eukaryota</taxon>
        <taxon>Sar</taxon>
        <taxon>Alveolata</taxon>
        <taxon>Ciliophora</taxon>
        <taxon>Intramacronucleata</taxon>
        <taxon>Oligohymenophorea</taxon>
        <taxon>Peniculida</taxon>
        <taxon>Parameciidae</taxon>
        <taxon>Paramecium</taxon>
    </lineage>
</organism>
<dbReference type="Proteomes" id="UP000692954">
    <property type="component" value="Unassembled WGS sequence"/>
</dbReference>
<evidence type="ECO:0000313" key="4">
    <source>
        <dbReference type="Proteomes" id="UP000692954"/>
    </source>
</evidence>
<evidence type="ECO:0000256" key="2">
    <source>
        <dbReference type="SAM" id="MobiDB-lite"/>
    </source>
</evidence>
<reference evidence="3" key="1">
    <citation type="submission" date="2021-01" db="EMBL/GenBank/DDBJ databases">
        <authorList>
            <consortium name="Genoscope - CEA"/>
            <person name="William W."/>
        </authorList>
    </citation>
    <scope>NUCLEOTIDE SEQUENCE</scope>
</reference>
<dbReference type="OrthoDB" id="291223at2759"/>